<accession>A0ACB0IFT6</accession>
<keyword evidence="2" id="KW-1185">Reference proteome</keyword>
<dbReference type="EMBL" id="CASHSV030000001">
    <property type="protein sequence ID" value="CAJ2630713.1"/>
    <property type="molecule type" value="Genomic_DNA"/>
</dbReference>
<evidence type="ECO:0000313" key="2">
    <source>
        <dbReference type="Proteomes" id="UP001177021"/>
    </source>
</evidence>
<proteinExistence type="predicted"/>
<name>A0ACB0IFT6_TRIPR</name>
<organism evidence="1 2">
    <name type="scientific">Trifolium pratense</name>
    <name type="common">Red clover</name>
    <dbReference type="NCBI Taxonomy" id="57577"/>
    <lineage>
        <taxon>Eukaryota</taxon>
        <taxon>Viridiplantae</taxon>
        <taxon>Streptophyta</taxon>
        <taxon>Embryophyta</taxon>
        <taxon>Tracheophyta</taxon>
        <taxon>Spermatophyta</taxon>
        <taxon>Magnoliopsida</taxon>
        <taxon>eudicotyledons</taxon>
        <taxon>Gunneridae</taxon>
        <taxon>Pentapetalae</taxon>
        <taxon>rosids</taxon>
        <taxon>fabids</taxon>
        <taxon>Fabales</taxon>
        <taxon>Fabaceae</taxon>
        <taxon>Papilionoideae</taxon>
        <taxon>50 kb inversion clade</taxon>
        <taxon>NPAAA clade</taxon>
        <taxon>Hologalegina</taxon>
        <taxon>IRL clade</taxon>
        <taxon>Trifolieae</taxon>
        <taxon>Trifolium</taxon>
    </lineage>
</organism>
<comment type="caution">
    <text evidence="1">The sequence shown here is derived from an EMBL/GenBank/DDBJ whole genome shotgun (WGS) entry which is preliminary data.</text>
</comment>
<reference evidence="1" key="1">
    <citation type="submission" date="2023-10" db="EMBL/GenBank/DDBJ databases">
        <authorList>
            <person name="Rodriguez Cubillos JULIANA M."/>
            <person name="De Vega J."/>
        </authorList>
    </citation>
    <scope>NUCLEOTIDE SEQUENCE</scope>
</reference>
<sequence length="197" mass="21980">MKPTSNLHGFNFDQQKKIILNGPRPSPLMIKKPNSSHKLQRVLPIIIYTQSPKIIHTKAQDFMALVQRLTGMSPTNQVLPRQHEVSENNFDSSLSDGSNNIGDETTSTISSIVKREHININESCEKGGVTSNVDDQQHSPNNMMNFADMPLYTPTSYDFFCSNSSRPVYQFSDSPYGILGSLISPSGLGFIQDLPEY</sequence>
<evidence type="ECO:0000313" key="1">
    <source>
        <dbReference type="EMBL" id="CAJ2630713.1"/>
    </source>
</evidence>
<dbReference type="Proteomes" id="UP001177021">
    <property type="component" value="Unassembled WGS sequence"/>
</dbReference>
<gene>
    <name evidence="1" type="ORF">MILVUS5_LOCUS2442</name>
</gene>
<protein>
    <submittedName>
        <fullName evidence="1">Uncharacterized protein</fullName>
    </submittedName>
</protein>